<feature type="transmembrane region" description="Helical" evidence="8">
    <location>
        <begin position="254"/>
        <end position="275"/>
    </location>
</feature>
<protein>
    <submittedName>
        <fullName evidence="10">Glycosyl transferase</fullName>
    </submittedName>
</protein>
<feature type="domain" description="Glycosyltransferase RgtA/B/C/D-like" evidence="9">
    <location>
        <begin position="58"/>
        <end position="217"/>
    </location>
</feature>
<keyword evidence="2" id="KW-1003">Cell membrane</keyword>
<dbReference type="GO" id="GO:0009103">
    <property type="term" value="P:lipopolysaccharide biosynthetic process"/>
    <property type="evidence" value="ECO:0007669"/>
    <property type="project" value="UniProtKB-ARBA"/>
</dbReference>
<dbReference type="PANTHER" id="PTHR33908">
    <property type="entry name" value="MANNOSYLTRANSFERASE YKCB-RELATED"/>
    <property type="match status" value="1"/>
</dbReference>
<dbReference type="PANTHER" id="PTHR33908:SF11">
    <property type="entry name" value="MEMBRANE PROTEIN"/>
    <property type="match status" value="1"/>
</dbReference>
<keyword evidence="5 8" id="KW-0812">Transmembrane</keyword>
<evidence type="ECO:0000256" key="6">
    <source>
        <dbReference type="ARBA" id="ARBA00022989"/>
    </source>
</evidence>
<feature type="transmembrane region" description="Helical" evidence="8">
    <location>
        <begin position="163"/>
        <end position="190"/>
    </location>
</feature>
<dbReference type="EMBL" id="RQXX01000003">
    <property type="protein sequence ID" value="RVV98082.1"/>
    <property type="molecule type" value="Genomic_DNA"/>
</dbReference>
<proteinExistence type="predicted"/>
<keyword evidence="3" id="KW-0328">Glycosyltransferase</keyword>
<feature type="transmembrane region" description="Helical" evidence="8">
    <location>
        <begin position="196"/>
        <end position="217"/>
    </location>
</feature>
<gene>
    <name evidence="10" type="ORF">EKE94_11525</name>
</gene>
<dbReference type="GO" id="GO:0005886">
    <property type="term" value="C:plasma membrane"/>
    <property type="evidence" value="ECO:0007669"/>
    <property type="project" value="UniProtKB-SubCell"/>
</dbReference>
<keyword evidence="6 8" id="KW-1133">Transmembrane helix</keyword>
<feature type="transmembrane region" description="Helical" evidence="8">
    <location>
        <begin position="109"/>
        <end position="129"/>
    </location>
</feature>
<feature type="transmembrane region" description="Helical" evidence="8">
    <location>
        <begin position="332"/>
        <end position="356"/>
    </location>
</feature>
<evidence type="ECO:0000256" key="1">
    <source>
        <dbReference type="ARBA" id="ARBA00004651"/>
    </source>
</evidence>
<name>A0A438AHB6_9RHOB</name>
<organism evidence="10 11">
    <name type="scientific">Mesobaculum littorinae</name>
    <dbReference type="NCBI Taxonomy" id="2486419"/>
    <lineage>
        <taxon>Bacteria</taxon>
        <taxon>Pseudomonadati</taxon>
        <taxon>Pseudomonadota</taxon>
        <taxon>Alphaproteobacteria</taxon>
        <taxon>Rhodobacterales</taxon>
        <taxon>Roseobacteraceae</taxon>
        <taxon>Mesobaculum</taxon>
    </lineage>
</organism>
<dbReference type="InterPro" id="IPR050297">
    <property type="entry name" value="LipidA_mod_glycosyltrf_83"/>
</dbReference>
<evidence type="ECO:0000256" key="8">
    <source>
        <dbReference type="SAM" id="Phobius"/>
    </source>
</evidence>
<comment type="caution">
    <text evidence="10">The sequence shown here is derived from an EMBL/GenBank/DDBJ whole genome shotgun (WGS) entry which is preliminary data.</text>
</comment>
<dbReference type="Pfam" id="PF13231">
    <property type="entry name" value="PMT_2"/>
    <property type="match status" value="1"/>
</dbReference>
<evidence type="ECO:0000256" key="4">
    <source>
        <dbReference type="ARBA" id="ARBA00022679"/>
    </source>
</evidence>
<evidence type="ECO:0000256" key="3">
    <source>
        <dbReference type="ARBA" id="ARBA00022676"/>
    </source>
</evidence>
<dbReference type="GO" id="GO:0016763">
    <property type="term" value="F:pentosyltransferase activity"/>
    <property type="evidence" value="ECO:0007669"/>
    <property type="project" value="TreeGrafter"/>
</dbReference>
<feature type="transmembrane region" description="Helical" evidence="8">
    <location>
        <begin position="12"/>
        <end position="33"/>
    </location>
</feature>
<feature type="transmembrane region" description="Helical" evidence="8">
    <location>
        <begin position="309"/>
        <end position="326"/>
    </location>
</feature>
<evidence type="ECO:0000256" key="5">
    <source>
        <dbReference type="ARBA" id="ARBA00022692"/>
    </source>
</evidence>
<keyword evidence="4 10" id="KW-0808">Transferase</keyword>
<reference evidence="10 11" key="1">
    <citation type="submission" date="2018-11" db="EMBL/GenBank/DDBJ databases">
        <title>Mesobaculum littorinae gen. nov., sp. nov., isolated from Littorina scabra that represents a novel genus of the order Rhodobacteraceae.</title>
        <authorList>
            <person name="Li F."/>
        </authorList>
    </citation>
    <scope>NUCLEOTIDE SEQUENCE [LARGE SCALE GENOMIC DNA]</scope>
    <source>
        <strain evidence="10 11">M0103</strain>
    </source>
</reference>
<dbReference type="AlphaFoldDB" id="A0A438AHB6"/>
<evidence type="ECO:0000256" key="7">
    <source>
        <dbReference type="ARBA" id="ARBA00023136"/>
    </source>
</evidence>
<keyword evidence="7 8" id="KW-0472">Membrane</keyword>
<evidence type="ECO:0000256" key="2">
    <source>
        <dbReference type="ARBA" id="ARBA00022475"/>
    </source>
</evidence>
<dbReference type="InterPro" id="IPR038731">
    <property type="entry name" value="RgtA/B/C-like"/>
</dbReference>
<evidence type="ECO:0000259" key="9">
    <source>
        <dbReference type="Pfam" id="PF13231"/>
    </source>
</evidence>
<sequence>MHAAHKTGPGEGLRPALAVVLGVTLLRVVVLAVNDIDLYVDEAQYWLWGQRLDFGYYSKPPLIGWVIRAVTELAGSDAVFWVRLPAPLCHGLTAVILGRAAGELAGPRAAFWAAVSYVTLPMTAVGGLLITTDTILAPFYAGALLCYLRLLRGASQRDALLAGLLLGFGFLAKYAAIYLLGTAALAAIFVPAARPGWRAAALMLVGFVLVAAPNVVWNLTHDLTTVAHTMDNIEWVRSDESAGPILHWDELGSFFLSQFGVFGPVMMGALLIAAVRGRTPVLRSLVWLSLPVVALICVQALLARAYENWAVTAYYPGLLAAVLFLLDRRRWLVASFAVNGALCLTVAVLSLFPAAVRPGGEPLLRRYIGADEMTQQILSVAVETGAGAIVADHRGILADLFYTGRDSTIPVFAPVPQGRAANYYEKHFPLPVGAYDRVLYIDRPGNLVCDGMPTPDPVAEFDTSAGAYIRTRLQAWIVAPECQDELGLNPRF</sequence>
<dbReference type="RefSeq" id="WP_127906748.1">
    <property type="nucleotide sequence ID" value="NZ_RQXX01000003.1"/>
</dbReference>
<accession>A0A438AHB6</accession>
<evidence type="ECO:0000313" key="11">
    <source>
        <dbReference type="Proteomes" id="UP000285908"/>
    </source>
</evidence>
<dbReference type="Proteomes" id="UP000285908">
    <property type="component" value="Unassembled WGS sequence"/>
</dbReference>
<comment type="subcellular location">
    <subcellularLocation>
        <location evidence="1">Cell membrane</location>
        <topology evidence="1">Multi-pass membrane protein</topology>
    </subcellularLocation>
</comment>
<evidence type="ECO:0000313" key="10">
    <source>
        <dbReference type="EMBL" id="RVV98082.1"/>
    </source>
</evidence>
<feature type="transmembrane region" description="Helical" evidence="8">
    <location>
        <begin position="281"/>
        <end position="302"/>
    </location>
</feature>
<keyword evidence="11" id="KW-1185">Reference proteome</keyword>
<dbReference type="OrthoDB" id="9811222at2"/>